<feature type="binding site" evidence="2">
    <location>
        <begin position="219"/>
        <end position="223"/>
    </location>
    <ligand>
        <name>CoA</name>
        <dbReference type="ChEBI" id="CHEBI:57287"/>
    </ligand>
</feature>
<dbReference type="GO" id="GO:0046358">
    <property type="term" value="P:butyrate biosynthetic process"/>
    <property type="evidence" value="ECO:0007669"/>
    <property type="project" value="UniProtKB-UniRule"/>
</dbReference>
<evidence type="ECO:0000313" key="5">
    <source>
        <dbReference type="EMBL" id="RFT06654.1"/>
    </source>
</evidence>
<dbReference type="GeneID" id="97995406"/>
<dbReference type="InterPro" id="IPR023990">
    <property type="entry name" value="Butryl-CoA_acetate_CoA_Tfrase"/>
</dbReference>
<dbReference type="RefSeq" id="WP_021919296.1">
    <property type="nucleotide sequence ID" value="NZ_CAKXKJ010000020.1"/>
</dbReference>
<dbReference type="Pfam" id="PF13336">
    <property type="entry name" value="AcetylCoA_hyd_C"/>
    <property type="match status" value="1"/>
</dbReference>
<comment type="pathway">
    <text evidence="2">Lipid metabolism; butanoate metabolism.</text>
</comment>
<dbReference type="EMBL" id="QQRQ01000008">
    <property type="protein sequence ID" value="RFT06654.1"/>
    <property type="molecule type" value="Genomic_DNA"/>
</dbReference>
<feature type="domain" description="Acetyl-CoA hydrolase/transferase C-terminal" evidence="4">
    <location>
        <begin position="278"/>
        <end position="434"/>
    </location>
</feature>
<evidence type="ECO:0000259" key="3">
    <source>
        <dbReference type="Pfam" id="PF02550"/>
    </source>
</evidence>
<dbReference type="InterPro" id="IPR046433">
    <property type="entry name" value="ActCoA_hydro"/>
</dbReference>
<keyword evidence="2" id="KW-0443">Lipid metabolism</keyword>
<proteinExistence type="inferred from homology"/>
<dbReference type="InterPro" id="IPR003702">
    <property type="entry name" value="ActCoA_hydro_N"/>
</dbReference>
<dbReference type="UniPathway" id="UPA00863"/>
<evidence type="ECO:0000313" key="6">
    <source>
        <dbReference type="Proteomes" id="UP000260649"/>
    </source>
</evidence>
<keyword evidence="6" id="KW-1185">Reference proteome</keyword>
<dbReference type="EC" id="2.8.3.-" evidence="2"/>
<dbReference type="GO" id="GO:0006083">
    <property type="term" value="P:acetate metabolic process"/>
    <property type="evidence" value="ECO:0007669"/>
    <property type="project" value="InterPro"/>
</dbReference>
<gene>
    <name evidence="5" type="ORF">DV520_06615</name>
</gene>
<dbReference type="Gene3D" id="3.30.750.70">
    <property type="entry name" value="4-hydroxybutyrate coenzyme like domains"/>
    <property type="match status" value="1"/>
</dbReference>
<dbReference type="InterPro" id="IPR026888">
    <property type="entry name" value="AcetylCoA_hyd_C"/>
</dbReference>
<dbReference type="Pfam" id="PF02550">
    <property type="entry name" value="AcetylCoA_hydro"/>
    <property type="match status" value="1"/>
</dbReference>
<accession>A0A3E2B3U7</accession>
<dbReference type="Proteomes" id="UP000260649">
    <property type="component" value="Unassembled WGS sequence"/>
</dbReference>
<comment type="similarity">
    <text evidence="2">Belongs to the acetyl-CoA hydrolase/transferase family. Butyryl-CoA CoA-transferase subfamily.</text>
</comment>
<keyword evidence="1 2" id="KW-0808">Transferase</keyword>
<dbReference type="InterPro" id="IPR038460">
    <property type="entry name" value="AcetylCoA_hyd_C_sf"/>
</dbReference>
<dbReference type="SUPFAM" id="SSF100950">
    <property type="entry name" value="NagB/RpiA/CoA transferase-like"/>
    <property type="match status" value="2"/>
</dbReference>
<feature type="binding site" evidence="2">
    <location>
        <position position="319"/>
    </location>
    <ligand>
        <name>CoA</name>
        <dbReference type="ChEBI" id="CHEBI:57287"/>
    </ligand>
</feature>
<dbReference type="HAMAP" id="MF_03227">
    <property type="entry name" value="But_acet_CoA_trans"/>
    <property type="match status" value="1"/>
</dbReference>
<dbReference type="AlphaFoldDB" id="A0A3E2B3U7"/>
<evidence type="ECO:0000256" key="2">
    <source>
        <dbReference type="HAMAP-Rule" id="MF_03227"/>
    </source>
</evidence>
<dbReference type="PANTHER" id="PTHR21432:SF20">
    <property type="entry name" value="ACETYL-COA HYDROLASE"/>
    <property type="match status" value="1"/>
</dbReference>
<feature type="active site" description="5-glutamyl coenzyme A thioester intermediate" evidence="2">
    <location>
        <position position="244"/>
    </location>
</feature>
<evidence type="ECO:0000259" key="4">
    <source>
        <dbReference type="Pfam" id="PF13336"/>
    </source>
</evidence>
<dbReference type="Gene3D" id="3.40.1080.10">
    <property type="entry name" value="Glutaconate Coenzyme A-transferase"/>
    <property type="match status" value="1"/>
</dbReference>
<organism evidence="5 6">
    <name type="scientific">Evtepia gabavorous</name>
    <dbReference type="NCBI Taxonomy" id="2211183"/>
    <lineage>
        <taxon>Bacteria</taxon>
        <taxon>Bacillati</taxon>
        <taxon>Bacillota</taxon>
        <taxon>Clostridia</taxon>
        <taxon>Eubacteriales</taxon>
        <taxon>Evtepia</taxon>
    </lineage>
</organism>
<sequence length="446" mass="49281">MDFQALYQSKLTTAAEAAKLVKSGDWVDYTWCTNHPVELDKALAARQNELEDVKVRGGVTMWMPEIAKADDAGEHFAWHSWHCSGIDRKIIAKGMGWFSPMRYSELPRFYRENLDPVDVVFTQVPPMDEHGNFSFSLAPSHLYDMCARAKHIVVEVNKNLPPVYGLYKAELNIADVTYVVEGNNPSIPELGSVPPTDVDRTVANLIVPEIPNGACLQLGIGGMPNTVGALIAESDLKDLGVHTEMYVDAFVDIAKAGKINGKNKSLDYGRQVYAFAAGTKKMYDYVNMNPEVMGAPVDYTNDVRVIAQLDNFISINNIVDLDLFGQVNAESAGIKQISGTGGQLDFVMGAYLSKGGKSFICLSSAMKGKDGQLKSRIVPTLTPGSICTDPRSTVQYLVTEYGMINLKGLNTWERADKIISIAHPQFREDLIKDAEKMGIWRRSNKR</sequence>
<dbReference type="PANTHER" id="PTHR21432">
    <property type="entry name" value="ACETYL-COA HYDROLASE-RELATED"/>
    <property type="match status" value="1"/>
</dbReference>
<feature type="binding site" evidence="2">
    <location>
        <position position="342"/>
    </location>
    <ligand>
        <name>CoA</name>
        <dbReference type="ChEBI" id="CHEBI:57287"/>
    </ligand>
</feature>
<name>A0A3E2B3U7_9FIRM</name>
<feature type="domain" description="Acetyl-CoA hydrolase/transferase N-terminal" evidence="3">
    <location>
        <begin position="4"/>
        <end position="184"/>
    </location>
</feature>
<protein>
    <recommendedName>
        <fullName evidence="2">Butyryl-CoA:acetate CoA-transferase</fullName>
        <shortName evidence="2">Butyryl-CoA CoA-transferase</shortName>
        <ecNumber evidence="2">2.8.3.-</ecNumber>
    </recommendedName>
</protein>
<comment type="catalytic activity">
    <reaction evidence="2">
        <text>butanoate + acetyl-CoA = butanoyl-CoA + acetate</text>
        <dbReference type="Rhea" id="RHEA:30071"/>
        <dbReference type="ChEBI" id="CHEBI:17968"/>
        <dbReference type="ChEBI" id="CHEBI:30089"/>
        <dbReference type="ChEBI" id="CHEBI:57288"/>
        <dbReference type="ChEBI" id="CHEBI:57371"/>
    </reaction>
</comment>
<reference evidence="5 6" key="1">
    <citation type="submission" date="2018-07" db="EMBL/GenBank/DDBJ databases">
        <title>GABA Modulating Bacteria of the Human Gut Microbiota.</title>
        <authorList>
            <person name="Strandwitz P."/>
            <person name="Kim K.H."/>
            <person name="Terekhova D."/>
            <person name="Liu J.K."/>
            <person name="Sharma A."/>
            <person name="Levering J."/>
            <person name="Mcdonald D."/>
            <person name="Dietrich D."/>
            <person name="Ramadhar T.R."/>
            <person name="Lekbua A."/>
            <person name="Mroue N."/>
            <person name="Liston C."/>
            <person name="Stewart E.J."/>
            <person name="Dubin M.J."/>
            <person name="Zengler K."/>
            <person name="Knight R."/>
            <person name="Gilbert J.A."/>
            <person name="Clardy J."/>
            <person name="Lewis K."/>
        </authorList>
    </citation>
    <scope>NUCLEOTIDE SEQUENCE [LARGE SCALE GENOMIC DNA]</scope>
    <source>
        <strain evidence="5 6">KLE1738</strain>
    </source>
</reference>
<evidence type="ECO:0000256" key="1">
    <source>
        <dbReference type="ARBA" id="ARBA00022679"/>
    </source>
</evidence>
<comment type="function">
    <text evidence="2">Coenzyme A-transferase that converts butyryl-CoA to butyrate.</text>
</comment>
<dbReference type="InterPro" id="IPR037171">
    <property type="entry name" value="NagB/RpiA_transferase-like"/>
</dbReference>
<comment type="caution">
    <text evidence="5">The sequence shown here is derived from an EMBL/GenBank/DDBJ whole genome shotgun (WGS) entry which is preliminary data.</text>
</comment>
<dbReference type="NCBIfam" id="TIGR03948">
    <property type="entry name" value="butyr_acet_CoA"/>
    <property type="match status" value="1"/>
</dbReference>
<dbReference type="HAMAP" id="MF_03228">
    <property type="entry name" value="But_CoA_trans"/>
    <property type="match status" value="1"/>
</dbReference>
<keyword evidence="2" id="KW-0276">Fatty acid metabolism</keyword>
<dbReference type="OrthoDB" id="9801795at2"/>
<dbReference type="GO" id="GO:0006084">
    <property type="term" value="P:acetyl-CoA metabolic process"/>
    <property type="evidence" value="ECO:0007669"/>
    <property type="project" value="UniProtKB-UniRule"/>
</dbReference>
<dbReference type="GO" id="GO:0008775">
    <property type="term" value="F:acetate CoA-transferase activity"/>
    <property type="evidence" value="ECO:0007669"/>
    <property type="project" value="InterPro"/>
</dbReference>
<dbReference type="Gene3D" id="3.40.1080.20">
    <property type="entry name" value="Acetyl-CoA hydrolase/transferase C-terminal domain"/>
    <property type="match status" value="1"/>
</dbReference>